<feature type="compositionally biased region" description="Polar residues" evidence="1">
    <location>
        <begin position="86"/>
        <end position="96"/>
    </location>
</feature>
<dbReference type="InterPro" id="IPR003533">
    <property type="entry name" value="Doublecortin_dom"/>
</dbReference>
<dbReference type="GO" id="GO:0035556">
    <property type="term" value="P:intracellular signal transduction"/>
    <property type="evidence" value="ECO:0007669"/>
    <property type="project" value="InterPro"/>
</dbReference>
<sequence length="256" mass="28389">MASKSRSSKGKASVYFRRGMSDEISYEDVLLAQYMDEIQQAPPVRKEREARLSPYAVSTHTNGNAQLKRPKSAVLSQKGRSKRSTDPANWESTPQTVIGWADKTDWTVAEHRPKQRTRPVSAPTTRNRSGSFSSGTSSFSRNASVSSTASGKKTKPLYKKKTPLICVRAFQNGNRDNYTRITVPDLQQLLDACTDKLGLVSAARKLFLSDGTPVTHPRQLPRDVDVYVSCGEAFRDPFATIRGIDRLAGNLLIQKP</sequence>
<dbReference type="InterPro" id="IPR036572">
    <property type="entry name" value="Doublecortin_dom_sf"/>
</dbReference>
<dbReference type="InterPro" id="IPR056415">
    <property type="entry name" value="DCX2_DCDC1"/>
</dbReference>
<dbReference type="GO" id="GO:1902412">
    <property type="term" value="P:regulation of mitotic cytokinesis"/>
    <property type="evidence" value="ECO:0007669"/>
    <property type="project" value="InterPro"/>
</dbReference>
<accession>A0A9W9YWY5</accession>
<evidence type="ECO:0000256" key="1">
    <source>
        <dbReference type="SAM" id="MobiDB-lite"/>
    </source>
</evidence>
<dbReference type="EMBL" id="MU826853">
    <property type="protein sequence ID" value="KAJ7370981.1"/>
    <property type="molecule type" value="Genomic_DNA"/>
</dbReference>
<organism evidence="3 4">
    <name type="scientific">Desmophyllum pertusum</name>
    <dbReference type="NCBI Taxonomy" id="174260"/>
    <lineage>
        <taxon>Eukaryota</taxon>
        <taxon>Metazoa</taxon>
        <taxon>Cnidaria</taxon>
        <taxon>Anthozoa</taxon>
        <taxon>Hexacorallia</taxon>
        <taxon>Scleractinia</taxon>
        <taxon>Caryophylliina</taxon>
        <taxon>Caryophylliidae</taxon>
        <taxon>Desmophyllum</taxon>
    </lineage>
</organism>
<gene>
    <name evidence="3" type="ORF">OS493_028597</name>
</gene>
<reference evidence="3" key="1">
    <citation type="submission" date="2023-01" db="EMBL/GenBank/DDBJ databases">
        <title>Genome assembly of the deep-sea coral Lophelia pertusa.</title>
        <authorList>
            <person name="Herrera S."/>
            <person name="Cordes E."/>
        </authorList>
    </citation>
    <scope>NUCLEOTIDE SEQUENCE</scope>
    <source>
        <strain evidence="3">USNM1676648</strain>
        <tissue evidence="3">Polyp</tissue>
    </source>
</reference>
<feature type="compositionally biased region" description="Low complexity" evidence="1">
    <location>
        <begin position="124"/>
        <end position="142"/>
    </location>
</feature>
<feature type="compositionally biased region" description="Polar residues" evidence="1">
    <location>
        <begin position="56"/>
        <end position="65"/>
    </location>
</feature>
<dbReference type="Gene3D" id="3.10.20.230">
    <property type="entry name" value="Doublecortin domain"/>
    <property type="match status" value="1"/>
</dbReference>
<dbReference type="InterPro" id="IPR043188">
    <property type="entry name" value="DCDC1"/>
</dbReference>
<dbReference type="Proteomes" id="UP001163046">
    <property type="component" value="Unassembled WGS sequence"/>
</dbReference>
<name>A0A9W9YWY5_9CNID</name>
<comment type="caution">
    <text evidence="3">The sequence shown here is derived from an EMBL/GenBank/DDBJ whole genome shotgun (WGS) entry which is preliminary data.</text>
</comment>
<proteinExistence type="predicted"/>
<evidence type="ECO:0000313" key="4">
    <source>
        <dbReference type="Proteomes" id="UP001163046"/>
    </source>
</evidence>
<keyword evidence="4" id="KW-1185">Reference proteome</keyword>
<dbReference type="PANTHER" id="PTHR46302:SF3">
    <property type="entry name" value="DOUBLECORTIN DOMAIN-CONTAINING PROTEIN 1"/>
    <property type="match status" value="1"/>
</dbReference>
<dbReference type="GO" id="GO:0008017">
    <property type="term" value="F:microtubule binding"/>
    <property type="evidence" value="ECO:0007669"/>
    <property type="project" value="InterPro"/>
</dbReference>
<feature type="region of interest" description="Disordered" evidence="1">
    <location>
        <begin position="42"/>
        <end position="154"/>
    </location>
</feature>
<dbReference type="PANTHER" id="PTHR46302">
    <property type="entry name" value="DOUBLECORTIN DOMAIN-CONTAINING PROTEIN 1"/>
    <property type="match status" value="1"/>
</dbReference>
<dbReference type="PROSITE" id="PS50309">
    <property type="entry name" value="DC"/>
    <property type="match status" value="1"/>
</dbReference>
<feature type="compositionally biased region" description="Basic and acidic residues" evidence="1">
    <location>
        <begin position="102"/>
        <end position="112"/>
    </location>
</feature>
<dbReference type="SUPFAM" id="SSF89837">
    <property type="entry name" value="Doublecortin (DC)"/>
    <property type="match status" value="1"/>
</dbReference>
<dbReference type="OrthoDB" id="9999986at2759"/>
<dbReference type="GO" id="GO:0030496">
    <property type="term" value="C:midbody"/>
    <property type="evidence" value="ECO:0007669"/>
    <property type="project" value="TreeGrafter"/>
</dbReference>
<evidence type="ECO:0000259" key="2">
    <source>
        <dbReference type="PROSITE" id="PS50309"/>
    </source>
</evidence>
<dbReference type="AlphaFoldDB" id="A0A9W9YWY5"/>
<evidence type="ECO:0000313" key="3">
    <source>
        <dbReference type="EMBL" id="KAJ7370981.1"/>
    </source>
</evidence>
<feature type="domain" description="Doublecortin" evidence="2">
    <location>
        <begin position="182"/>
        <end position="231"/>
    </location>
</feature>
<protein>
    <recommendedName>
        <fullName evidence="2">Doublecortin domain-containing protein</fullName>
    </recommendedName>
</protein>
<dbReference type="Pfam" id="PF24478">
    <property type="entry name" value="DCX2_DCDC1"/>
    <property type="match status" value="1"/>
</dbReference>